<reference evidence="2 3" key="1">
    <citation type="submission" date="2015-03" db="EMBL/GenBank/DDBJ databases">
        <title>Draft Genome Sequences of Agrobacterium nepotum Strain 39/7T (= CFBP 7436T = LMG 26435T) and Agrobacterium sp. Strain KFB 330 (= CFBP 8308 = LMG 28674).</title>
        <authorList>
            <person name="Kuzmanovic N."/>
            <person name="Pulawska J."/>
            <person name="Obradovic A."/>
        </authorList>
    </citation>
    <scope>NUCLEOTIDE SEQUENCE [LARGE SCALE GENOMIC DNA]</scope>
    <source>
        <strain evidence="2 3">39/7</strain>
    </source>
</reference>
<feature type="non-terminal residue" evidence="2">
    <location>
        <position position="176"/>
    </location>
</feature>
<evidence type="ECO:0000313" key="3">
    <source>
        <dbReference type="Proteomes" id="UP000052068"/>
    </source>
</evidence>
<dbReference type="RefSeq" id="WP_045025276.1">
    <property type="nucleotide sequence ID" value="NZ_JWJH01000064.1"/>
</dbReference>
<feature type="compositionally biased region" description="Basic and acidic residues" evidence="1">
    <location>
        <begin position="152"/>
        <end position="161"/>
    </location>
</feature>
<feature type="compositionally biased region" description="Acidic residues" evidence="1">
    <location>
        <begin position="162"/>
        <end position="176"/>
    </location>
</feature>
<gene>
    <name evidence="2" type="ORF">RS75_24900</name>
</gene>
<protein>
    <submittedName>
        <fullName evidence="2">Uncharacterized protein</fullName>
    </submittedName>
</protein>
<feature type="region of interest" description="Disordered" evidence="1">
    <location>
        <begin position="150"/>
        <end position="176"/>
    </location>
</feature>
<comment type="caution">
    <text evidence="2">The sequence shown here is derived from an EMBL/GenBank/DDBJ whole genome shotgun (WGS) entry which is preliminary data.</text>
</comment>
<dbReference type="EMBL" id="JWJH01000064">
    <property type="protein sequence ID" value="KJF65133.1"/>
    <property type="molecule type" value="Genomic_DNA"/>
</dbReference>
<accession>A0ABR5CJW5</accession>
<evidence type="ECO:0000313" key="2">
    <source>
        <dbReference type="EMBL" id="KJF65133.1"/>
    </source>
</evidence>
<organism evidence="2 3">
    <name type="scientific">Rhizobium nepotum 39/7</name>
    <dbReference type="NCBI Taxonomy" id="1368418"/>
    <lineage>
        <taxon>Bacteria</taxon>
        <taxon>Pseudomonadati</taxon>
        <taxon>Pseudomonadota</taxon>
        <taxon>Alphaproteobacteria</taxon>
        <taxon>Hyphomicrobiales</taxon>
        <taxon>Rhizobiaceae</taxon>
        <taxon>Rhizobium/Agrobacterium group</taxon>
        <taxon>Rhizobium</taxon>
    </lineage>
</organism>
<evidence type="ECO:0000256" key="1">
    <source>
        <dbReference type="SAM" id="MobiDB-lite"/>
    </source>
</evidence>
<sequence length="176" mass="19442">MRQEIFDESVFAAPYKFATDVVTISLLAVALRPRARALFDTIVYRGGGILDTNINGTWYTGHVDLKPRLPSVTSAFLSRDKMTSLPAIVLATSWNDRLISDLFDRVASVLLIISPDSDDLEGREPDPRILVLEGGYSLPEIYGAVDEAVASDLERNGHDAPADDVDSEEEEEEEEE</sequence>
<dbReference type="Proteomes" id="UP000052068">
    <property type="component" value="Unassembled WGS sequence"/>
</dbReference>
<name>A0ABR5CJW5_9HYPH</name>
<keyword evidence="3" id="KW-1185">Reference proteome</keyword>
<proteinExistence type="predicted"/>